<comment type="caution">
    <text evidence="1">The sequence shown here is derived from an EMBL/GenBank/DDBJ whole genome shotgun (WGS) entry which is preliminary data.</text>
</comment>
<evidence type="ECO:0000313" key="2">
    <source>
        <dbReference type="Proteomes" id="UP000767947"/>
    </source>
</evidence>
<feature type="non-terminal residue" evidence="1">
    <location>
        <position position="1"/>
    </location>
</feature>
<keyword evidence="2" id="KW-1185">Reference proteome</keyword>
<proteinExistence type="predicted"/>
<dbReference type="EMBL" id="JAAMPT010000200">
    <property type="protein sequence ID" value="NMH24481.1"/>
    <property type="molecule type" value="Genomic_DNA"/>
</dbReference>
<protein>
    <submittedName>
        <fullName evidence="1">T9SS type B sorting domain-containing protein</fullName>
    </submittedName>
</protein>
<accession>A0ABX1QQR4</accession>
<name>A0ABX1QQR4_9FLAO</name>
<dbReference type="RefSeq" id="WP_169523078.1">
    <property type="nucleotide sequence ID" value="NZ_JAAMPT010000200.1"/>
</dbReference>
<dbReference type="NCBIfam" id="TIGR04131">
    <property type="entry name" value="Bac_Flav_CTERM"/>
    <property type="match status" value="1"/>
</dbReference>
<evidence type="ECO:0000313" key="1">
    <source>
        <dbReference type="EMBL" id="NMH24481.1"/>
    </source>
</evidence>
<gene>
    <name evidence="1" type="ORF">G6042_04275</name>
</gene>
<dbReference type="InterPro" id="IPR026341">
    <property type="entry name" value="T9SS_type_B"/>
</dbReference>
<dbReference type="Proteomes" id="UP000767947">
    <property type="component" value="Unassembled WGS sequence"/>
</dbReference>
<sequence length="76" mass="8991">YHDTWNIKGLENFADATKIYIFDRYGKLLKQISSKSDGWDGTFNGQLMPSTDYWFKVEYPETGVMKEFKAHFSLKR</sequence>
<reference evidence="1 2" key="1">
    <citation type="submission" date="2020-02" db="EMBL/GenBank/DDBJ databases">
        <title>Flavobacterium sp. genome.</title>
        <authorList>
            <person name="Jung H.S."/>
            <person name="Baek J.H."/>
            <person name="Jeon C.O."/>
        </authorList>
    </citation>
    <scope>NUCLEOTIDE SEQUENCE [LARGE SCALE GENOMIC DNA]</scope>
    <source>
        <strain evidence="1 2">SE-s27</strain>
    </source>
</reference>
<dbReference type="Pfam" id="PF13585">
    <property type="entry name" value="CHU_C"/>
    <property type="match status" value="1"/>
</dbReference>
<organism evidence="1 2">
    <name type="scientific">Flavobacterium solisilvae</name>
    <dbReference type="NCBI Taxonomy" id="1852019"/>
    <lineage>
        <taxon>Bacteria</taxon>
        <taxon>Pseudomonadati</taxon>
        <taxon>Bacteroidota</taxon>
        <taxon>Flavobacteriia</taxon>
        <taxon>Flavobacteriales</taxon>
        <taxon>Flavobacteriaceae</taxon>
        <taxon>Flavobacterium</taxon>
    </lineage>
</organism>